<feature type="domain" description="FF" evidence="3">
    <location>
        <begin position="359"/>
        <end position="418"/>
    </location>
</feature>
<evidence type="ECO:0000256" key="1">
    <source>
        <dbReference type="ARBA" id="ARBA00022737"/>
    </source>
</evidence>
<dbReference type="PANTHER" id="PTHR15377:SF3">
    <property type="entry name" value="WW DOMAIN-CONTAINING PROTEIN"/>
    <property type="match status" value="1"/>
</dbReference>
<dbReference type="InterPro" id="IPR045148">
    <property type="entry name" value="TCRG1-like"/>
</dbReference>
<reference evidence="4 5" key="1">
    <citation type="journal article" date="2023" name="G3 (Bethesda)">
        <title>A chromosome-level genome assembly of Zasmidium syzygii isolated from banana leaves.</title>
        <authorList>
            <person name="van Westerhoven A.C."/>
            <person name="Mehrabi R."/>
            <person name="Talebi R."/>
            <person name="Steentjes M.B.F."/>
            <person name="Corcolon B."/>
            <person name="Chong P.A."/>
            <person name="Kema G.H.J."/>
            <person name="Seidl M.F."/>
        </authorList>
    </citation>
    <scope>NUCLEOTIDE SEQUENCE [LARGE SCALE GENOMIC DNA]</scope>
    <source>
        <strain evidence="4 5">P124</strain>
    </source>
</reference>
<dbReference type="SMART" id="SM00441">
    <property type="entry name" value="FF"/>
    <property type="match status" value="2"/>
</dbReference>
<feature type="region of interest" description="Disordered" evidence="2">
    <location>
        <begin position="1"/>
        <end position="64"/>
    </location>
</feature>
<feature type="compositionally biased region" description="Basic and acidic residues" evidence="2">
    <location>
        <begin position="30"/>
        <end position="41"/>
    </location>
</feature>
<comment type="caution">
    <text evidence="4">The sequence shown here is derived from an EMBL/GenBank/DDBJ whole genome shotgun (WGS) entry which is preliminary data.</text>
</comment>
<feature type="compositionally biased region" description="Basic and acidic residues" evidence="2">
    <location>
        <begin position="179"/>
        <end position="227"/>
    </location>
</feature>
<feature type="compositionally biased region" description="Acidic residues" evidence="2">
    <location>
        <begin position="304"/>
        <end position="316"/>
    </location>
</feature>
<accession>A0ABR0EZC7</accession>
<gene>
    <name evidence="4" type="ORF">PRZ48_000645</name>
</gene>
<feature type="region of interest" description="Disordered" evidence="2">
    <location>
        <begin position="546"/>
        <end position="626"/>
    </location>
</feature>
<dbReference type="SUPFAM" id="SSF81698">
    <property type="entry name" value="FF domain"/>
    <property type="match status" value="1"/>
</dbReference>
<evidence type="ECO:0000313" key="5">
    <source>
        <dbReference type="Proteomes" id="UP001305779"/>
    </source>
</evidence>
<dbReference type="Pfam" id="PF01846">
    <property type="entry name" value="FF"/>
    <property type="match status" value="1"/>
</dbReference>
<evidence type="ECO:0000313" key="4">
    <source>
        <dbReference type="EMBL" id="KAK4506912.1"/>
    </source>
</evidence>
<dbReference type="EMBL" id="JAXOVC010000001">
    <property type="protein sequence ID" value="KAK4506912.1"/>
    <property type="molecule type" value="Genomic_DNA"/>
</dbReference>
<name>A0ABR0EZC7_ZASCE</name>
<evidence type="ECO:0000256" key="2">
    <source>
        <dbReference type="SAM" id="MobiDB-lite"/>
    </source>
</evidence>
<feature type="region of interest" description="Disordered" evidence="2">
    <location>
        <begin position="179"/>
        <end position="316"/>
    </location>
</feature>
<feature type="compositionally biased region" description="Basic and acidic residues" evidence="2">
    <location>
        <begin position="577"/>
        <end position="611"/>
    </location>
</feature>
<feature type="compositionally biased region" description="Basic and acidic residues" evidence="2">
    <location>
        <begin position="559"/>
        <end position="568"/>
    </location>
</feature>
<sequence>MCLSEAGAPEGRRDNAARRQASCPSSAKPSIDDNLHLEHSTNPRTYGILAMESPNKRLKTSPPAFNAQEDFVSFGDVATDDGAFGVENSNADDEYQPFRESAGPKEEQRGHRKRNALNDPRNAKDKPKSKHVLPGYEPWILVKTKYRRRFVHNTETKESFWFIPQDIFPGVVEFEKWEKSQKEKTDNAKWAEEQLKQMRNESKAPEVNKAADEEERSRRRRSESLQREDEEAMMAELAAQAEEGEEEDTRAAAKAVQPLQPQIQGAELESDSEYEVVEVTDSEGEGDDEEPKAQTENAEHDAAEEPQEAEDGPVEFGEDDIAYQLAAMGEEYGLDPGEYGEEAYEGEWEEGAEGLPLTEEDAANLFRDLLDDYRISPFTPWDRIIADESESSILNDDRYTVLPNMRARKDVFEAWVKDKAAQIQQERATMAKRDPKIPYLAFLQHNATPKLYWPEFKRKFKKDVEMNDRKLSDKDREKLYRDHINRLKLPESTRKADLQTLLKSVPLKALNRDTSLDALPQQLLSNLHYISLPSSVRDRIVESHIKSLPPAPEADDKTDEQRAEEHKKREERKRREKAMADRERKVEEERRRAEKDESRARRDLRDGERELQAAMAVPRTAQRSYS</sequence>
<dbReference type="InterPro" id="IPR002713">
    <property type="entry name" value="FF_domain"/>
</dbReference>
<keyword evidence="1" id="KW-0677">Repeat</keyword>
<protein>
    <recommendedName>
        <fullName evidence="3">FF domain-containing protein</fullName>
    </recommendedName>
</protein>
<dbReference type="Gene3D" id="2.20.70.10">
    <property type="match status" value="1"/>
</dbReference>
<dbReference type="InterPro" id="IPR036517">
    <property type="entry name" value="FF_domain_sf"/>
</dbReference>
<proteinExistence type="predicted"/>
<evidence type="ECO:0000259" key="3">
    <source>
        <dbReference type="SMART" id="SM00441"/>
    </source>
</evidence>
<organism evidence="4 5">
    <name type="scientific">Zasmidium cellare</name>
    <name type="common">Wine cellar mold</name>
    <name type="synonym">Racodium cellare</name>
    <dbReference type="NCBI Taxonomy" id="395010"/>
    <lineage>
        <taxon>Eukaryota</taxon>
        <taxon>Fungi</taxon>
        <taxon>Dikarya</taxon>
        <taxon>Ascomycota</taxon>
        <taxon>Pezizomycotina</taxon>
        <taxon>Dothideomycetes</taxon>
        <taxon>Dothideomycetidae</taxon>
        <taxon>Mycosphaerellales</taxon>
        <taxon>Mycosphaerellaceae</taxon>
        <taxon>Zasmidium</taxon>
    </lineage>
</organism>
<dbReference type="PANTHER" id="PTHR15377">
    <property type="entry name" value="TRANSCRIPTION ELONGATION REGULATOR 1"/>
    <property type="match status" value="1"/>
</dbReference>
<dbReference type="Proteomes" id="UP001305779">
    <property type="component" value="Unassembled WGS sequence"/>
</dbReference>
<keyword evidence="5" id="KW-1185">Reference proteome</keyword>
<feature type="region of interest" description="Disordered" evidence="2">
    <location>
        <begin position="82"/>
        <end position="132"/>
    </location>
</feature>
<feature type="compositionally biased region" description="Basic and acidic residues" evidence="2">
    <location>
        <begin position="291"/>
        <end position="303"/>
    </location>
</feature>
<feature type="compositionally biased region" description="Acidic residues" evidence="2">
    <location>
        <begin position="268"/>
        <end position="290"/>
    </location>
</feature>
<feature type="domain" description="FF" evidence="3">
    <location>
        <begin position="432"/>
        <end position="486"/>
    </location>
</feature>
<dbReference type="Gene3D" id="1.10.10.440">
    <property type="entry name" value="FF domain"/>
    <property type="match status" value="2"/>
</dbReference>